<dbReference type="GO" id="GO:0007059">
    <property type="term" value="P:chromosome segregation"/>
    <property type="evidence" value="ECO:0007669"/>
    <property type="project" value="TreeGrafter"/>
</dbReference>
<dbReference type="AlphaFoldDB" id="A0AAE0U216"/>
<dbReference type="InterPro" id="IPR018565">
    <property type="entry name" value="Nkp2/Cnl2"/>
</dbReference>
<dbReference type="GO" id="GO:0031511">
    <property type="term" value="C:Mis6-Sim4 complex"/>
    <property type="evidence" value="ECO:0007669"/>
    <property type="project" value="TreeGrafter"/>
</dbReference>
<organism evidence="1 2">
    <name type="scientific">Podospora didyma</name>
    <dbReference type="NCBI Taxonomy" id="330526"/>
    <lineage>
        <taxon>Eukaryota</taxon>
        <taxon>Fungi</taxon>
        <taxon>Dikarya</taxon>
        <taxon>Ascomycota</taxon>
        <taxon>Pezizomycotina</taxon>
        <taxon>Sordariomycetes</taxon>
        <taxon>Sordariomycetidae</taxon>
        <taxon>Sordariales</taxon>
        <taxon>Podosporaceae</taxon>
        <taxon>Podospora</taxon>
    </lineage>
</organism>
<name>A0AAE0U216_9PEZI</name>
<comment type="caution">
    <text evidence="1">The sequence shown here is derived from an EMBL/GenBank/DDBJ whole genome shotgun (WGS) entry which is preliminary data.</text>
</comment>
<sequence length="186" mass="20987">MAPISESKILSNFLLVPAQLPAAISLQEFIGLFPRRFQSSPHIRSLYRDLQSQRNAVVDNVAENIETEAKQGKALRRYATKRRIEAEAQEHDDEMEIERMLFGAAANAHNPKHSLISIIPELEGAVNEIETEIQRLAVEEESLLASVRQTVGSMSDLRYGRLANNQLREQVLEGLADLQETCKEKH</sequence>
<accession>A0AAE0U216</accession>
<reference evidence="1" key="2">
    <citation type="submission" date="2023-06" db="EMBL/GenBank/DDBJ databases">
        <authorList>
            <consortium name="Lawrence Berkeley National Laboratory"/>
            <person name="Haridas S."/>
            <person name="Hensen N."/>
            <person name="Bonometti L."/>
            <person name="Westerberg I."/>
            <person name="Brannstrom I.O."/>
            <person name="Guillou S."/>
            <person name="Cros-Aarteil S."/>
            <person name="Calhoun S."/>
            <person name="Kuo A."/>
            <person name="Mondo S."/>
            <person name="Pangilinan J."/>
            <person name="Riley R."/>
            <person name="LaButti K."/>
            <person name="Andreopoulos B."/>
            <person name="Lipzen A."/>
            <person name="Chen C."/>
            <person name="Yanf M."/>
            <person name="Daum C."/>
            <person name="Ng V."/>
            <person name="Clum A."/>
            <person name="Steindorff A."/>
            <person name="Ohm R."/>
            <person name="Martin F."/>
            <person name="Silar P."/>
            <person name="Natvig D."/>
            <person name="Lalanne C."/>
            <person name="Gautier V."/>
            <person name="Ament-velasquez S.L."/>
            <person name="Kruys A."/>
            <person name="Hutchinson M.I."/>
            <person name="Powell A.J."/>
            <person name="Barry K."/>
            <person name="Miller A.N."/>
            <person name="Grigoriev I.V."/>
            <person name="Debuchy R."/>
            <person name="Gladieux P."/>
            <person name="Thoren M.H."/>
            <person name="Johannesson H."/>
        </authorList>
    </citation>
    <scope>NUCLEOTIDE SEQUENCE</scope>
    <source>
        <strain evidence="1">CBS 232.78</strain>
    </source>
</reference>
<dbReference type="PANTHER" id="PTHR28064:SF1">
    <property type="entry name" value="INNER KINETOCHORE SUBUNIT NKP2"/>
    <property type="match status" value="1"/>
</dbReference>
<dbReference type="Proteomes" id="UP001285441">
    <property type="component" value="Unassembled WGS sequence"/>
</dbReference>
<evidence type="ECO:0000313" key="1">
    <source>
        <dbReference type="EMBL" id="KAK3387715.1"/>
    </source>
</evidence>
<protein>
    <submittedName>
        <fullName evidence="1">Cnl2/NKP2 family protein-domain-containing protein</fullName>
    </submittedName>
</protein>
<keyword evidence="2" id="KW-1185">Reference proteome</keyword>
<dbReference type="EMBL" id="JAULSW010000003">
    <property type="protein sequence ID" value="KAK3387715.1"/>
    <property type="molecule type" value="Genomic_DNA"/>
</dbReference>
<reference evidence="1" key="1">
    <citation type="journal article" date="2023" name="Mol. Phylogenet. Evol.">
        <title>Genome-scale phylogeny and comparative genomics of the fungal order Sordariales.</title>
        <authorList>
            <person name="Hensen N."/>
            <person name="Bonometti L."/>
            <person name="Westerberg I."/>
            <person name="Brannstrom I.O."/>
            <person name="Guillou S."/>
            <person name="Cros-Aarteil S."/>
            <person name="Calhoun S."/>
            <person name="Haridas S."/>
            <person name="Kuo A."/>
            <person name="Mondo S."/>
            <person name="Pangilinan J."/>
            <person name="Riley R."/>
            <person name="LaButti K."/>
            <person name="Andreopoulos B."/>
            <person name="Lipzen A."/>
            <person name="Chen C."/>
            <person name="Yan M."/>
            <person name="Daum C."/>
            <person name="Ng V."/>
            <person name="Clum A."/>
            <person name="Steindorff A."/>
            <person name="Ohm R.A."/>
            <person name="Martin F."/>
            <person name="Silar P."/>
            <person name="Natvig D.O."/>
            <person name="Lalanne C."/>
            <person name="Gautier V."/>
            <person name="Ament-Velasquez S.L."/>
            <person name="Kruys A."/>
            <person name="Hutchinson M.I."/>
            <person name="Powell A.J."/>
            <person name="Barry K."/>
            <person name="Miller A.N."/>
            <person name="Grigoriev I.V."/>
            <person name="Debuchy R."/>
            <person name="Gladieux P."/>
            <person name="Hiltunen Thoren M."/>
            <person name="Johannesson H."/>
        </authorList>
    </citation>
    <scope>NUCLEOTIDE SEQUENCE</scope>
    <source>
        <strain evidence="1">CBS 232.78</strain>
    </source>
</reference>
<dbReference type="PANTHER" id="PTHR28064">
    <property type="entry name" value="INNER KINETOCHORE SUBUNIT NKP2"/>
    <property type="match status" value="1"/>
</dbReference>
<proteinExistence type="predicted"/>
<evidence type="ECO:0000313" key="2">
    <source>
        <dbReference type="Proteomes" id="UP001285441"/>
    </source>
</evidence>
<gene>
    <name evidence="1" type="ORF">B0H63DRAFT_164339</name>
</gene>
<dbReference type="Pfam" id="PF09447">
    <property type="entry name" value="Cnl2_NKP2"/>
    <property type="match status" value="1"/>
</dbReference>